<keyword evidence="1" id="KW-0175">Coiled coil</keyword>
<dbReference type="EMBL" id="JACOFV010000011">
    <property type="protein sequence ID" value="MBC3862987.1"/>
    <property type="molecule type" value="Genomic_DNA"/>
</dbReference>
<feature type="transmembrane region" description="Helical" evidence="2">
    <location>
        <begin position="12"/>
        <end position="36"/>
    </location>
</feature>
<gene>
    <name evidence="3" type="ORF">H8K32_12825</name>
</gene>
<reference evidence="3" key="1">
    <citation type="submission" date="2020-08" db="EMBL/GenBank/DDBJ databases">
        <title>Novel species isolated from subtropical streams in China.</title>
        <authorList>
            <person name="Lu H."/>
        </authorList>
    </citation>
    <scope>NUCLEOTIDE SEQUENCE</scope>
    <source>
        <strain evidence="3">KACC 12607</strain>
    </source>
</reference>
<keyword evidence="4" id="KW-1185">Reference proteome</keyword>
<organism evidence="3 4">
    <name type="scientific">Undibacterium jejuense</name>
    <dbReference type="NCBI Taxonomy" id="1344949"/>
    <lineage>
        <taxon>Bacteria</taxon>
        <taxon>Pseudomonadati</taxon>
        <taxon>Pseudomonadota</taxon>
        <taxon>Betaproteobacteria</taxon>
        <taxon>Burkholderiales</taxon>
        <taxon>Oxalobacteraceae</taxon>
        <taxon>Undibacterium</taxon>
    </lineage>
</organism>
<accession>A0A923HEB8</accession>
<protein>
    <submittedName>
        <fullName evidence="3">Zinc ribbon domain-containing protein</fullName>
    </submittedName>
</protein>
<comment type="caution">
    <text evidence="3">The sequence shown here is derived from an EMBL/GenBank/DDBJ whole genome shotgun (WGS) entry which is preliminary data.</text>
</comment>
<evidence type="ECO:0000256" key="2">
    <source>
        <dbReference type="SAM" id="Phobius"/>
    </source>
</evidence>
<evidence type="ECO:0000313" key="3">
    <source>
        <dbReference type="EMBL" id="MBC3862987.1"/>
    </source>
</evidence>
<feature type="transmembrane region" description="Helical" evidence="2">
    <location>
        <begin position="212"/>
        <end position="231"/>
    </location>
</feature>
<evidence type="ECO:0000313" key="4">
    <source>
        <dbReference type="Proteomes" id="UP000634011"/>
    </source>
</evidence>
<feature type="transmembrane region" description="Helical" evidence="2">
    <location>
        <begin position="237"/>
        <end position="255"/>
    </location>
</feature>
<feature type="transmembrane region" description="Helical" evidence="2">
    <location>
        <begin position="182"/>
        <end position="200"/>
    </location>
</feature>
<sequence>MYTQLRGPERFFRFGQWAIALLFAFFLIKVGASLIADLPLLSKSPTPEDFVDHAANQKIELLIAPQRKQILAFENQQRLLSNQLNTSRENYAKDKQSFDNWRAARNSTEQSDQNPEVVAKARKLDVQLQMQQQLEDKIKQIDQQKLVIEENIRPQQQQLADLEVIANRAYETALYKDSLKAFGIRLLFVAPLLAIAIWLFRQHRKSQQWPFVWGYIVFALFAFFFELVPYLPSFGGYIRYGVGAALTFIGGKALIKSLQNYLEKKSLEQAAPQEERKHEIRYEKALESMARGQCPGCDRAIPAIEGVQVNFCMHCGLTTYTKCHACGLRHNAFYPYCPTCGVPANDHKNKKTS</sequence>
<name>A0A923HEB8_9BURK</name>
<evidence type="ECO:0000256" key="1">
    <source>
        <dbReference type="SAM" id="Coils"/>
    </source>
</evidence>
<keyword evidence="2" id="KW-0472">Membrane</keyword>
<dbReference type="AlphaFoldDB" id="A0A923HEB8"/>
<proteinExistence type="predicted"/>
<feature type="coiled-coil region" evidence="1">
    <location>
        <begin position="124"/>
        <end position="151"/>
    </location>
</feature>
<dbReference type="RefSeq" id="WP_186912927.1">
    <property type="nucleotide sequence ID" value="NZ_JACOFV010000011.1"/>
</dbReference>
<dbReference type="Proteomes" id="UP000634011">
    <property type="component" value="Unassembled WGS sequence"/>
</dbReference>
<keyword evidence="2" id="KW-0812">Transmembrane</keyword>
<keyword evidence="2" id="KW-1133">Transmembrane helix</keyword>